<dbReference type="EMBL" id="JAUBDI010000004">
    <property type="protein sequence ID" value="MDW0112791.1"/>
    <property type="molecule type" value="Genomic_DNA"/>
</dbReference>
<dbReference type="PANTHER" id="PTHR30480">
    <property type="entry name" value="BETA-HEXOSAMINIDASE-RELATED"/>
    <property type="match status" value="1"/>
</dbReference>
<gene>
    <name evidence="5" type="primary">nagZ</name>
    <name evidence="5" type="ORF">QT711_06305</name>
</gene>
<dbReference type="Proteomes" id="UP001282284">
    <property type="component" value="Unassembled WGS sequence"/>
</dbReference>
<dbReference type="InterPro" id="IPR001764">
    <property type="entry name" value="Glyco_hydro_3_N"/>
</dbReference>
<dbReference type="InterPro" id="IPR050226">
    <property type="entry name" value="NagZ_Beta-hexosaminidase"/>
</dbReference>
<keyword evidence="3 5" id="KW-0326">Glycosidase</keyword>
<comment type="caution">
    <text evidence="5">The sequence shown here is derived from an EMBL/GenBank/DDBJ whole genome shotgun (WGS) entry which is preliminary data.</text>
</comment>
<dbReference type="GO" id="GO:0004563">
    <property type="term" value="F:beta-N-acetylhexosaminidase activity"/>
    <property type="evidence" value="ECO:0007669"/>
    <property type="project" value="UniProtKB-EC"/>
</dbReference>
<feature type="domain" description="Glycoside hydrolase family 3 N-terminal" evidence="4">
    <location>
        <begin position="69"/>
        <end position="390"/>
    </location>
</feature>
<keyword evidence="6" id="KW-1185">Reference proteome</keyword>
<evidence type="ECO:0000256" key="1">
    <source>
        <dbReference type="ARBA" id="ARBA00005336"/>
    </source>
</evidence>
<dbReference type="SUPFAM" id="SSF51445">
    <property type="entry name" value="(Trans)glycosidases"/>
    <property type="match status" value="1"/>
</dbReference>
<accession>A0ABU4G729</accession>
<dbReference type="Pfam" id="PF00933">
    <property type="entry name" value="Glyco_hydro_3"/>
    <property type="match status" value="1"/>
</dbReference>
<organism evidence="5 6">
    <name type="scientific">Sporosarcina saromensis</name>
    <dbReference type="NCBI Taxonomy" id="359365"/>
    <lineage>
        <taxon>Bacteria</taxon>
        <taxon>Bacillati</taxon>
        <taxon>Bacillota</taxon>
        <taxon>Bacilli</taxon>
        <taxon>Bacillales</taxon>
        <taxon>Caryophanaceae</taxon>
        <taxon>Sporosarcina</taxon>
    </lineage>
</organism>
<sequence>MTERQWNPNMCIRLVYVLACLFLLLTACSQPSTMQDEQTIPTFSEREQVAPIADMPVSYIDEQLEKMSLDEKIGQLIIVGMKGKTYDDELDRLIRHYHVGGIIVLGKNVSTPTGIVQLLNEAKVANKDYSIPLFLSVDEEGGRVSRLPAGMKKLPAAASIGQKEDVALAYKSGVYLAELLHAFGYNTNYAPVLDVNSNPKNPVIGDRSYSSNPQIVTQHALSVRKGMVDNGVISIVKHFPGHGDTHIDSHKSLPVIDKNIDELIATELVPFQQAIAQEVDGIMIAHILFPALDVTNPSSLSKKVITDFLREELGYEGVVVTDDLTMGAITNAYTVPEAGLQAFIAGSDLLLIAGDYANQVKTIETLKDAVFTGTISEERIDESVRRILELKHRYNLADDIVGQIDVNALNKQAKEALR</sequence>
<comment type="similarity">
    <text evidence="1">Belongs to the glycosyl hydrolase 3 family.</text>
</comment>
<reference evidence="5 6" key="1">
    <citation type="submission" date="2023-06" db="EMBL/GenBank/DDBJ databases">
        <title>Sporosarcina sp. nov., isolated from Korean traditional fermented seafood 'Jeotgal'.</title>
        <authorList>
            <person name="Yang A.I."/>
            <person name="Shin N.-R."/>
        </authorList>
    </citation>
    <scope>NUCLEOTIDE SEQUENCE [LARGE SCALE GENOMIC DNA]</scope>
    <source>
        <strain evidence="5 6">KCTC13119</strain>
    </source>
</reference>
<evidence type="ECO:0000256" key="2">
    <source>
        <dbReference type="ARBA" id="ARBA00022801"/>
    </source>
</evidence>
<dbReference type="PANTHER" id="PTHR30480:SF16">
    <property type="entry name" value="GLYCOSIDE HYDROLASE FAMILY 3 DOMAIN PROTEIN"/>
    <property type="match status" value="1"/>
</dbReference>
<dbReference type="InterPro" id="IPR017853">
    <property type="entry name" value="GH"/>
</dbReference>
<name>A0ABU4G729_9BACL</name>
<evidence type="ECO:0000313" key="5">
    <source>
        <dbReference type="EMBL" id="MDW0112791.1"/>
    </source>
</evidence>
<evidence type="ECO:0000313" key="6">
    <source>
        <dbReference type="Proteomes" id="UP001282284"/>
    </source>
</evidence>
<proteinExistence type="inferred from homology"/>
<dbReference type="PROSITE" id="PS51257">
    <property type="entry name" value="PROKAR_LIPOPROTEIN"/>
    <property type="match status" value="1"/>
</dbReference>
<dbReference type="InterPro" id="IPR036962">
    <property type="entry name" value="Glyco_hydro_3_N_sf"/>
</dbReference>
<dbReference type="EC" id="3.2.1.52" evidence="5"/>
<dbReference type="NCBIfam" id="NF003740">
    <property type="entry name" value="PRK05337.1"/>
    <property type="match status" value="1"/>
</dbReference>
<protein>
    <submittedName>
        <fullName evidence="5">Beta-N-acetylhexosaminidase</fullName>
        <ecNumber evidence="5">3.2.1.52</ecNumber>
    </submittedName>
</protein>
<dbReference type="Gene3D" id="3.20.20.300">
    <property type="entry name" value="Glycoside hydrolase, family 3, N-terminal domain"/>
    <property type="match status" value="1"/>
</dbReference>
<keyword evidence="2 5" id="KW-0378">Hydrolase</keyword>
<evidence type="ECO:0000256" key="3">
    <source>
        <dbReference type="ARBA" id="ARBA00023295"/>
    </source>
</evidence>
<evidence type="ECO:0000259" key="4">
    <source>
        <dbReference type="Pfam" id="PF00933"/>
    </source>
</evidence>